<evidence type="ECO:0000313" key="3">
    <source>
        <dbReference type="Proteomes" id="UP000027866"/>
    </source>
</evidence>
<dbReference type="Proteomes" id="UP000027866">
    <property type="component" value="Unassembled WGS sequence"/>
</dbReference>
<dbReference type="InterPro" id="IPR000182">
    <property type="entry name" value="GNAT_dom"/>
</dbReference>
<comment type="caution">
    <text evidence="2">The sequence shown here is derived from an EMBL/GenBank/DDBJ whole genome shotgun (WGS) entry which is preliminary data.</text>
</comment>
<protein>
    <recommendedName>
        <fullName evidence="1">N-acetyltransferase domain-containing protein</fullName>
    </recommendedName>
</protein>
<evidence type="ECO:0000313" key="2">
    <source>
        <dbReference type="EMBL" id="KEO92464.1"/>
    </source>
</evidence>
<organism evidence="2 3">
    <name type="scientific">Erythrobacter litoralis</name>
    <dbReference type="NCBI Taxonomy" id="39960"/>
    <lineage>
        <taxon>Bacteria</taxon>
        <taxon>Pseudomonadati</taxon>
        <taxon>Pseudomonadota</taxon>
        <taxon>Alphaproteobacteria</taxon>
        <taxon>Sphingomonadales</taxon>
        <taxon>Erythrobacteraceae</taxon>
        <taxon>Erythrobacter/Porphyrobacter group</taxon>
        <taxon>Erythrobacter</taxon>
    </lineage>
</organism>
<dbReference type="PATRIC" id="fig|39960.10.peg.1472"/>
<accession>A0A074MG73</accession>
<dbReference type="SUPFAM" id="SSF55729">
    <property type="entry name" value="Acyl-CoA N-acyltransferases (Nat)"/>
    <property type="match status" value="1"/>
</dbReference>
<keyword evidence="3" id="KW-1185">Reference proteome</keyword>
<reference evidence="2 3" key="1">
    <citation type="submission" date="2014-04" db="EMBL/GenBank/DDBJ databases">
        <title>A comprehensive comparison of genomes of Erythrobacter spp. Strains.</title>
        <authorList>
            <person name="Zheng Q."/>
        </authorList>
    </citation>
    <scope>NUCLEOTIDE SEQUENCE [LARGE SCALE GENOMIC DNA]</scope>
    <source>
        <strain evidence="2 3">DSM 8509</strain>
    </source>
</reference>
<dbReference type="Pfam" id="PF13480">
    <property type="entry name" value="Acetyltransf_6"/>
    <property type="match status" value="1"/>
</dbReference>
<dbReference type="EMBL" id="JMIX01000009">
    <property type="protein sequence ID" value="KEO92464.1"/>
    <property type="molecule type" value="Genomic_DNA"/>
</dbReference>
<dbReference type="InterPro" id="IPR016181">
    <property type="entry name" value="Acyl_CoA_acyltransferase"/>
</dbReference>
<dbReference type="RefSeq" id="WP_034904735.1">
    <property type="nucleotide sequence ID" value="NZ_CP017057.1"/>
</dbReference>
<sequence>MIVATCHDSVNALQGLASGESIPAPSPFDRAEWYALLAGTGLAPLIAIASDGDGQAALALTEKAGRIAPLRNWYSFTWRPLAPPGEPGDRLLTEIARQLKARGHRVTLAPVPEEDGSASRVSEAFRSAGWRVEVTRYDINHVLHLRGRSFAEYWAGRPGRMRTTLKRKARKVETRIIEHFDAELWDAYERIYAASWKPQEDFPEMLRDFARAEGDAGRLRFGMAWHDGEPVAAQCWTVENGTAFIHKLAHLESHRHLSAGTTLTAGLFEHVIDRDRVATVDFGTGDQPYKADWMEEIRPRYQIDCLDMGRARGWIDLARLTARRLASPRVPELAPAPPAG</sequence>
<dbReference type="AlphaFoldDB" id="A0A074MG73"/>
<dbReference type="OrthoDB" id="8334427at2"/>
<proteinExistence type="predicted"/>
<dbReference type="PROSITE" id="PS51186">
    <property type="entry name" value="GNAT"/>
    <property type="match status" value="1"/>
</dbReference>
<dbReference type="InterPro" id="IPR038740">
    <property type="entry name" value="BioF2-like_GNAT_dom"/>
</dbReference>
<dbReference type="GO" id="GO:0016747">
    <property type="term" value="F:acyltransferase activity, transferring groups other than amino-acyl groups"/>
    <property type="evidence" value="ECO:0007669"/>
    <property type="project" value="InterPro"/>
</dbReference>
<gene>
    <name evidence="2" type="ORF">EH32_14485</name>
</gene>
<evidence type="ECO:0000259" key="1">
    <source>
        <dbReference type="PROSITE" id="PS51186"/>
    </source>
</evidence>
<name>A0A074MG73_9SPHN</name>
<dbReference type="KEGG" id="elq:Ga0102493_112376"/>
<feature type="domain" description="N-acetyltransferase" evidence="1">
    <location>
        <begin position="175"/>
        <end position="313"/>
    </location>
</feature>
<dbReference type="Gene3D" id="3.40.630.30">
    <property type="match status" value="1"/>
</dbReference>